<feature type="region of interest" description="Disordered" evidence="1">
    <location>
        <begin position="97"/>
        <end position="118"/>
    </location>
</feature>
<sequence>MAQITGEITATLGDKTYQLCLGMIGFAQLQQEYGQQLEPITKLDPEKEDLPDFGVIVRIVEIALQRYHPEADRYVADDLCRQDMSLVYRLLEAAMPAGAEDGGGKGKAGGAKKTPARR</sequence>
<comment type="caution">
    <text evidence="2">The sequence shown here is derived from an EMBL/GenBank/DDBJ whole genome shotgun (WGS) entry which is preliminary data.</text>
</comment>
<dbReference type="AlphaFoldDB" id="A0A4V5MWA7"/>
<dbReference type="RefSeq" id="WP_136855587.1">
    <property type="nucleotide sequence ID" value="NZ_SUNH01000006.1"/>
</dbReference>
<reference evidence="2 3" key="1">
    <citation type="submission" date="2019-04" db="EMBL/GenBank/DDBJ databases">
        <authorList>
            <person name="Li J."/>
        </authorList>
    </citation>
    <scope>NUCLEOTIDE SEQUENCE [LARGE SCALE GENOMIC DNA]</scope>
    <source>
        <strain evidence="2 3">CCTCC AB2016182</strain>
    </source>
</reference>
<keyword evidence="3" id="KW-1185">Reference proteome</keyword>
<gene>
    <name evidence="2" type="ORF">FA740_04525</name>
</gene>
<evidence type="ECO:0000313" key="2">
    <source>
        <dbReference type="EMBL" id="TJZ86158.1"/>
    </source>
</evidence>
<dbReference type="OrthoDB" id="7775905at2"/>
<protein>
    <submittedName>
        <fullName evidence="2">Uncharacterized protein</fullName>
    </submittedName>
</protein>
<organism evidence="2 3">
    <name type="scientific">Paracoccus hibiscisoli</name>
    <dbReference type="NCBI Taxonomy" id="2023261"/>
    <lineage>
        <taxon>Bacteria</taxon>
        <taxon>Pseudomonadati</taxon>
        <taxon>Pseudomonadota</taxon>
        <taxon>Alphaproteobacteria</taxon>
        <taxon>Rhodobacterales</taxon>
        <taxon>Paracoccaceae</taxon>
        <taxon>Paracoccus</taxon>
    </lineage>
</organism>
<dbReference type="EMBL" id="SUNH01000006">
    <property type="protein sequence ID" value="TJZ86158.1"/>
    <property type="molecule type" value="Genomic_DNA"/>
</dbReference>
<dbReference type="Proteomes" id="UP000306223">
    <property type="component" value="Unassembled WGS sequence"/>
</dbReference>
<name>A0A4V5MWA7_9RHOB</name>
<proteinExistence type="predicted"/>
<evidence type="ECO:0000313" key="3">
    <source>
        <dbReference type="Proteomes" id="UP000306223"/>
    </source>
</evidence>
<evidence type="ECO:0000256" key="1">
    <source>
        <dbReference type="SAM" id="MobiDB-lite"/>
    </source>
</evidence>
<accession>A0A4V5MWA7</accession>